<protein>
    <submittedName>
        <fullName evidence="4">Uncharacterized protein</fullName>
    </submittedName>
</protein>
<evidence type="ECO:0000313" key="5">
    <source>
        <dbReference type="Proteomes" id="UP000060699"/>
    </source>
</evidence>
<keyword evidence="5" id="KW-1185">Reference proteome</keyword>
<dbReference type="Gene3D" id="1.10.357.10">
    <property type="entry name" value="Tetracycline Repressor, domain 2"/>
    <property type="match status" value="1"/>
</dbReference>
<dbReference type="EMBL" id="CP013729">
    <property type="protein sequence ID" value="ALV08349.1"/>
    <property type="molecule type" value="Genomic_DNA"/>
</dbReference>
<proteinExistence type="predicted"/>
<dbReference type="KEGG" id="rdp:RD2015_3898"/>
<organism evidence="4 5">
    <name type="scientific">Roseateles depolymerans</name>
    <dbReference type="NCBI Taxonomy" id="76731"/>
    <lineage>
        <taxon>Bacteria</taxon>
        <taxon>Pseudomonadati</taxon>
        <taxon>Pseudomonadota</taxon>
        <taxon>Betaproteobacteria</taxon>
        <taxon>Burkholderiales</taxon>
        <taxon>Sphaerotilaceae</taxon>
        <taxon>Roseateles</taxon>
    </lineage>
</organism>
<name>A0A0U3MI59_9BURK</name>
<evidence type="ECO:0000256" key="3">
    <source>
        <dbReference type="ARBA" id="ARBA00023163"/>
    </source>
</evidence>
<dbReference type="STRING" id="76731.RD2015_3898"/>
<dbReference type="SUPFAM" id="SSF46689">
    <property type="entry name" value="Homeodomain-like"/>
    <property type="match status" value="1"/>
</dbReference>
<sequence>MAGHWYESREKILDTKQHEERTTTRLRRGPAEMAALKREMMERARKIYREEGVEALSMRRLAHELGISTMAIYSYFANKQALLDGLWIEIFEALTAELLDASSDQRGPRKVLEAHVRRSMDFWERHPEQFRMIYLSQSSASLSEIGEAQKPVYNRLLGLVRERVAACAPDGVEADETLIRRQCDLLTTKLMGYLVLTIGLQRYPLHDREALREQIVQEVVRDAVEGLSAGAASSSRTEAQLSPTN</sequence>
<dbReference type="Pfam" id="PF00440">
    <property type="entry name" value="TetR_N"/>
    <property type="match status" value="1"/>
</dbReference>
<keyword evidence="1" id="KW-0805">Transcription regulation</keyword>
<dbReference type="InterPro" id="IPR050109">
    <property type="entry name" value="HTH-type_TetR-like_transc_reg"/>
</dbReference>
<reference evidence="4 5" key="1">
    <citation type="submission" date="2015-12" db="EMBL/GenBank/DDBJ databases">
        <title>Complete genome of Roseateles depolymerans KCTC 42856.</title>
        <authorList>
            <person name="Kim K.M."/>
        </authorList>
    </citation>
    <scope>NUCLEOTIDE SEQUENCE [LARGE SCALE GENOMIC DNA]</scope>
    <source>
        <strain evidence="4 5">KCTC 42856</strain>
    </source>
</reference>
<keyword evidence="2" id="KW-0238">DNA-binding</keyword>
<dbReference type="Proteomes" id="UP000060699">
    <property type="component" value="Chromosome"/>
</dbReference>
<evidence type="ECO:0000313" key="4">
    <source>
        <dbReference type="EMBL" id="ALV08349.1"/>
    </source>
</evidence>
<dbReference type="GO" id="GO:0000976">
    <property type="term" value="F:transcription cis-regulatory region binding"/>
    <property type="evidence" value="ECO:0007669"/>
    <property type="project" value="TreeGrafter"/>
</dbReference>
<gene>
    <name evidence="4" type="ORF">RD2015_3898</name>
</gene>
<keyword evidence="3" id="KW-0804">Transcription</keyword>
<dbReference type="PATRIC" id="fig|76731.3.peg.3990"/>
<dbReference type="PANTHER" id="PTHR30055">
    <property type="entry name" value="HTH-TYPE TRANSCRIPTIONAL REGULATOR RUTR"/>
    <property type="match status" value="1"/>
</dbReference>
<evidence type="ECO:0000256" key="1">
    <source>
        <dbReference type="ARBA" id="ARBA00023015"/>
    </source>
</evidence>
<dbReference type="PRINTS" id="PR00455">
    <property type="entry name" value="HTHTETR"/>
</dbReference>
<dbReference type="PANTHER" id="PTHR30055:SF234">
    <property type="entry name" value="HTH-TYPE TRANSCRIPTIONAL REGULATOR BETI"/>
    <property type="match status" value="1"/>
</dbReference>
<dbReference type="InterPro" id="IPR009057">
    <property type="entry name" value="Homeodomain-like_sf"/>
</dbReference>
<evidence type="ECO:0000256" key="2">
    <source>
        <dbReference type="ARBA" id="ARBA00023125"/>
    </source>
</evidence>
<dbReference type="PROSITE" id="PS50977">
    <property type="entry name" value="HTH_TETR_2"/>
    <property type="match status" value="1"/>
</dbReference>
<dbReference type="InterPro" id="IPR001647">
    <property type="entry name" value="HTH_TetR"/>
</dbReference>
<accession>A0A0U3MI59</accession>
<dbReference type="GO" id="GO:0003700">
    <property type="term" value="F:DNA-binding transcription factor activity"/>
    <property type="evidence" value="ECO:0007669"/>
    <property type="project" value="TreeGrafter"/>
</dbReference>
<dbReference type="AlphaFoldDB" id="A0A0U3MI59"/>